<dbReference type="EMBL" id="BAABBE010000010">
    <property type="protein sequence ID" value="GAA3648721.1"/>
    <property type="molecule type" value="Genomic_DNA"/>
</dbReference>
<evidence type="ECO:0000313" key="5">
    <source>
        <dbReference type="Proteomes" id="UP001500711"/>
    </source>
</evidence>
<dbReference type="Proteomes" id="UP001500711">
    <property type="component" value="Unassembled WGS sequence"/>
</dbReference>
<dbReference type="InterPro" id="IPR002410">
    <property type="entry name" value="Peptidase_S33"/>
</dbReference>
<accession>A0ABP7B665</accession>
<protein>
    <submittedName>
        <fullName evidence="4">Alpha/beta hydrolase</fullName>
    </submittedName>
</protein>
<dbReference type="PRINTS" id="PR00111">
    <property type="entry name" value="ABHYDROLASE"/>
</dbReference>
<evidence type="ECO:0000256" key="1">
    <source>
        <dbReference type="ARBA" id="ARBA00010088"/>
    </source>
</evidence>
<reference evidence="5" key="1">
    <citation type="journal article" date="2019" name="Int. J. Syst. Evol. Microbiol.">
        <title>The Global Catalogue of Microorganisms (GCM) 10K type strain sequencing project: providing services to taxonomists for standard genome sequencing and annotation.</title>
        <authorList>
            <consortium name="The Broad Institute Genomics Platform"/>
            <consortium name="The Broad Institute Genome Sequencing Center for Infectious Disease"/>
            <person name="Wu L."/>
            <person name="Ma J."/>
        </authorList>
    </citation>
    <scope>NUCLEOTIDE SEQUENCE [LARGE SCALE GENOMIC DNA]</scope>
    <source>
        <strain evidence="5">JCM 17494</strain>
    </source>
</reference>
<dbReference type="PANTHER" id="PTHR43798">
    <property type="entry name" value="MONOACYLGLYCEROL LIPASE"/>
    <property type="match status" value="1"/>
</dbReference>
<name>A0ABP7B665_9PSEU</name>
<dbReference type="InterPro" id="IPR050266">
    <property type="entry name" value="AB_hydrolase_sf"/>
</dbReference>
<evidence type="ECO:0000313" key="4">
    <source>
        <dbReference type="EMBL" id="GAA3648721.1"/>
    </source>
</evidence>
<dbReference type="SUPFAM" id="SSF53474">
    <property type="entry name" value="alpha/beta-Hydrolases"/>
    <property type="match status" value="1"/>
</dbReference>
<evidence type="ECO:0000259" key="3">
    <source>
        <dbReference type="Pfam" id="PF00561"/>
    </source>
</evidence>
<feature type="domain" description="AB hydrolase-1" evidence="3">
    <location>
        <begin position="31"/>
        <end position="276"/>
    </location>
</feature>
<evidence type="ECO:0000256" key="2">
    <source>
        <dbReference type="ARBA" id="ARBA00022801"/>
    </source>
</evidence>
<comment type="similarity">
    <text evidence="1">Belongs to the peptidase S33 family.</text>
</comment>
<gene>
    <name evidence="4" type="ORF">GCM10022267_39020</name>
</gene>
<proteinExistence type="inferred from homology"/>
<dbReference type="PANTHER" id="PTHR43798:SF33">
    <property type="entry name" value="HYDROLASE, PUTATIVE (AFU_ORTHOLOGUE AFUA_2G14860)-RELATED"/>
    <property type="match status" value="1"/>
</dbReference>
<dbReference type="Gene3D" id="3.40.50.1820">
    <property type="entry name" value="alpha/beta hydrolase"/>
    <property type="match status" value="1"/>
</dbReference>
<dbReference type="PRINTS" id="PR00793">
    <property type="entry name" value="PROAMNOPTASE"/>
</dbReference>
<keyword evidence="2 4" id="KW-0378">Hydrolase</keyword>
<comment type="caution">
    <text evidence="4">The sequence shown here is derived from an EMBL/GenBank/DDBJ whole genome shotgun (WGS) entry which is preliminary data.</text>
</comment>
<dbReference type="InterPro" id="IPR029058">
    <property type="entry name" value="AB_hydrolase_fold"/>
</dbReference>
<dbReference type="Pfam" id="PF00561">
    <property type="entry name" value="Abhydrolase_1"/>
    <property type="match status" value="1"/>
</dbReference>
<dbReference type="GO" id="GO:0016787">
    <property type="term" value="F:hydrolase activity"/>
    <property type="evidence" value="ECO:0007669"/>
    <property type="project" value="UniProtKB-KW"/>
</dbReference>
<keyword evidence="5" id="KW-1185">Reference proteome</keyword>
<organism evidence="4 5">
    <name type="scientific">Lentzea roselyniae</name>
    <dbReference type="NCBI Taxonomy" id="531940"/>
    <lineage>
        <taxon>Bacteria</taxon>
        <taxon>Bacillati</taxon>
        <taxon>Actinomycetota</taxon>
        <taxon>Actinomycetes</taxon>
        <taxon>Pseudonocardiales</taxon>
        <taxon>Pseudonocardiaceae</taxon>
        <taxon>Lentzea</taxon>
    </lineage>
</organism>
<sequence>MAIFGMMCSMARFTSFDGTELAYREAGEGAPLVVLAGGPGRSSGYLENLGGLDAHRRLVVLDNRGTGESAEPADPFTYRRDMLVRDVEMLRRHLGLDVVDVLGHSAGAGIAMGYAADFPDRVGKLVLLTPALRSVGLSPEQSDWDTFLAARANEPWFESATTALQRTAAGDTSVENRVAASPLLYARWDERARAHANAELGQWKYHVALGYNAEGAFVPGVLRRALADFDHPVLIYACGEDPISPVRRCAELAELFPDVTMYVHEGVGHYPWVEEPGPVVKQIATFLDA</sequence>
<dbReference type="InterPro" id="IPR000073">
    <property type="entry name" value="AB_hydrolase_1"/>
</dbReference>